<dbReference type="EMBL" id="JAVHJO010000010">
    <property type="protein sequence ID" value="KAK6535705.1"/>
    <property type="molecule type" value="Genomic_DNA"/>
</dbReference>
<dbReference type="InterPro" id="IPR053228">
    <property type="entry name" value="Stereospecific_Lipase"/>
</dbReference>
<organism evidence="1 2">
    <name type="scientific">Orbilia ellipsospora</name>
    <dbReference type="NCBI Taxonomy" id="2528407"/>
    <lineage>
        <taxon>Eukaryota</taxon>
        <taxon>Fungi</taxon>
        <taxon>Dikarya</taxon>
        <taxon>Ascomycota</taxon>
        <taxon>Pezizomycotina</taxon>
        <taxon>Orbiliomycetes</taxon>
        <taxon>Orbiliales</taxon>
        <taxon>Orbiliaceae</taxon>
        <taxon>Orbilia</taxon>
    </lineage>
</organism>
<evidence type="ECO:0008006" key="3">
    <source>
        <dbReference type="Google" id="ProtNLM"/>
    </source>
</evidence>
<dbReference type="InterPro" id="IPR029058">
    <property type="entry name" value="AB_hydrolase_fold"/>
</dbReference>
<name>A0AAV9XAX4_9PEZI</name>
<reference evidence="1 2" key="1">
    <citation type="submission" date="2019-10" db="EMBL/GenBank/DDBJ databases">
        <authorList>
            <person name="Palmer J.M."/>
        </authorList>
    </citation>
    <scope>NUCLEOTIDE SEQUENCE [LARGE SCALE GENOMIC DNA]</scope>
    <source>
        <strain evidence="1 2">TWF694</strain>
    </source>
</reference>
<dbReference type="PANTHER" id="PTHR37574">
    <property type="entry name" value="LIPASE B"/>
    <property type="match status" value="1"/>
</dbReference>
<evidence type="ECO:0000313" key="1">
    <source>
        <dbReference type="EMBL" id="KAK6535705.1"/>
    </source>
</evidence>
<dbReference type="SUPFAM" id="SSF53474">
    <property type="entry name" value="alpha/beta-Hydrolases"/>
    <property type="match status" value="1"/>
</dbReference>
<accession>A0AAV9XAX4</accession>
<dbReference type="AlphaFoldDB" id="A0AAV9XAX4"/>
<protein>
    <recommendedName>
        <fullName evidence="3">Alpha/beta-hydrolase</fullName>
    </recommendedName>
</protein>
<gene>
    <name evidence="1" type="ORF">TWF694_002155</name>
</gene>
<proteinExistence type="predicted"/>
<evidence type="ECO:0000313" key="2">
    <source>
        <dbReference type="Proteomes" id="UP001365542"/>
    </source>
</evidence>
<comment type="caution">
    <text evidence="1">The sequence shown here is derived from an EMBL/GenBank/DDBJ whole genome shotgun (WGS) entry which is preliminary data.</text>
</comment>
<dbReference type="Proteomes" id="UP001365542">
    <property type="component" value="Unassembled WGS sequence"/>
</dbReference>
<dbReference type="Gene3D" id="3.40.50.1820">
    <property type="entry name" value="alpha/beta hydrolase"/>
    <property type="match status" value="1"/>
</dbReference>
<dbReference type="PANTHER" id="PTHR37574:SF1">
    <property type="entry name" value="LIPASE B"/>
    <property type="match status" value="1"/>
</dbReference>
<keyword evidence="2" id="KW-1185">Reference proteome</keyword>
<sequence>MSLSSLLKQKAIAALTPTGTPAPAAAAPTAAAPAAPVTAPPAAAAPTSKFGLPSLKSVTSDALSTIGGGVIPTGIDSTNNTNIPLGGIYPRVYAPNDPRVTRVNDPSGHIPPQTPDYSIPEDKLRAAIQLDPDWDKYIDLHPVLLVPGTGSYGGSCYHHNFAKLLRNASPRFATFAWLNIPGAMCDKSPINAEYVAYAMHWLWLRTYRGYTGPDINAHQITVIGWSQGNLSIQWAFKYWPHTQNLCKNFVAISADFHGTVLAPPIAAAPAILHQWYLSNFIRTLRNNDGDSAYVPTTSIYSSIYDEVVQPQIGTIASAYLKDKRGVGVLNFDLQERCPLKPAGAPHGHSGVLYNNVAWALTKDAIINGGCAVLGEGRVDLSKEEWHPWAVGLNIVDVAATLALIPVAAVNMIKFLPPALVEPALPPYAAKESATLGPAPALDPQIQAIADANKGKALFSSKPTVDPNVASALEAAGVKT</sequence>